<keyword evidence="2" id="KW-1185">Reference proteome</keyword>
<accession>A0A7X6MZ74</accession>
<proteinExistence type="predicted"/>
<protein>
    <submittedName>
        <fullName evidence="1">DUF1697 domain-containing protein</fullName>
    </submittedName>
</protein>
<dbReference type="InterPro" id="IPR012545">
    <property type="entry name" value="DUF1697"/>
</dbReference>
<reference evidence="1 2" key="1">
    <citation type="submission" date="2020-04" db="EMBL/GenBank/DDBJ databases">
        <title>MicrobeNet Type strains.</title>
        <authorList>
            <person name="Nicholson A.C."/>
        </authorList>
    </citation>
    <scope>NUCLEOTIDE SEQUENCE [LARGE SCALE GENOMIC DNA]</scope>
    <source>
        <strain evidence="1 2">CCUG 69612</strain>
    </source>
</reference>
<name>A0A7X6MZ74_9STRE</name>
<sequence length="180" mass="21167">MKTYVLLVRGINVGGKNKVVMSEWRAGIVALGFQNVSTYINSGNLFFRSDRPRQEVCQYLRTYFEQAYPFIQHFSLIEKSDFLKEIVDLPDWWQEDLARKDVLFYTEGLDSLPVVERIKTFSLGDEQVYFGRLGIYWGKNSEKEYLKTAYHKQLIKEDFYGQMTIRNGNTVEKIVTFLTK</sequence>
<dbReference type="RefSeq" id="WP_168549240.1">
    <property type="nucleotide sequence ID" value="NZ_JAAXPR010000010.1"/>
</dbReference>
<organism evidence="1 2">
    <name type="scientific">Streptococcus ovuberis</name>
    <dbReference type="NCBI Taxonomy" id="1936207"/>
    <lineage>
        <taxon>Bacteria</taxon>
        <taxon>Bacillati</taxon>
        <taxon>Bacillota</taxon>
        <taxon>Bacilli</taxon>
        <taxon>Lactobacillales</taxon>
        <taxon>Streptococcaceae</taxon>
        <taxon>Streptococcus</taxon>
    </lineage>
</organism>
<dbReference type="SUPFAM" id="SSF160379">
    <property type="entry name" value="SP0830-like"/>
    <property type="match status" value="1"/>
</dbReference>
<gene>
    <name evidence="1" type="ORF">HF992_06455</name>
</gene>
<dbReference type="Gene3D" id="3.30.70.1260">
    <property type="entry name" value="bacterial protein sp0830 like"/>
    <property type="match status" value="1"/>
</dbReference>
<evidence type="ECO:0000313" key="1">
    <source>
        <dbReference type="EMBL" id="NKZ20483.1"/>
    </source>
</evidence>
<evidence type="ECO:0000313" key="2">
    <source>
        <dbReference type="Proteomes" id="UP000522720"/>
    </source>
</evidence>
<dbReference type="AlphaFoldDB" id="A0A7X6MZ74"/>
<dbReference type="Pfam" id="PF08002">
    <property type="entry name" value="DUF1697"/>
    <property type="match status" value="1"/>
</dbReference>
<dbReference type="PANTHER" id="PTHR36439">
    <property type="entry name" value="BLL4334 PROTEIN"/>
    <property type="match status" value="1"/>
</dbReference>
<comment type="caution">
    <text evidence="1">The sequence shown here is derived from an EMBL/GenBank/DDBJ whole genome shotgun (WGS) entry which is preliminary data.</text>
</comment>
<dbReference type="EMBL" id="JAAXPR010000010">
    <property type="protein sequence ID" value="NKZ20483.1"/>
    <property type="molecule type" value="Genomic_DNA"/>
</dbReference>
<dbReference type="PANTHER" id="PTHR36439:SF1">
    <property type="entry name" value="DUF1697 DOMAIN-CONTAINING PROTEIN"/>
    <property type="match status" value="1"/>
</dbReference>
<dbReference type="PIRSF" id="PIRSF008502">
    <property type="entry name" value="UCP008502"/>
    <property type="match status" value="1"/>
</dbReference>
<dbReference type="Proteomes" id="UP000522720">
    <property type="component" value="Unassembled WGS sequence"/>
</dbReference>
<dbReference type="Gene3D" id="3.30.70.1280">
    <property type="entry name" value="SP0830-like domains"/>
    <property type="match status" value="1"/>
</dbReference>